<proteinExistence type="predicted"/>
<dbReference type="GO" id="GO:0016491">
    <property type="term" value="F:oxidoreductase activity"/>
    <property type="evidence" value="ECO:0007669"/>
    <property type="project" value="UniProtKB-KW"/>
</dbReference>
<dbReference type="HOGENOM" id="CLU_010194_44_4_1"/>
<dbReference type="InterPro" id="IPR036291">
    <property type="entry name" value="NAD(P)-bd_dom_sf"/>
</dbReference>
<accession>A0A0D1Z9J4</accession>
<dbReference type="Proteomes" id="UP000053599">
    <property type="component" value="Unassembled WGS sequence"/>
</dbReference>
<sequence>MVSSKELPPDTTPFFPNHFIKNQFRTKHQLPPKDTNLSGKVAIVTGSNTGLGLECAGQLLSFKLSRLIMAVRSTTKGEIAALKLRQQYPNTNISVWELDMASYDSIRAFVARVDKELTRLDVAILNAGLGFGDFKLVPSTGHEETVQVNYLSTMLLAILLLPVLKRKPPAGSPGRLTISTAMLSITAKFANKHEIPLLPSFDDKKFFDPMDVYSTSKLLGQMFVWKLTDFVSADDVVINLVEPGFVKGTDLHRDRSVGAKIFMSLFSAAAARSVKVGASTYLDASIVKGKASHGCVLMNWEIAPYAPFQYTAKGKEVMERLWQETLEEFSFVDVNGILKSL</sequence>
<dbReference type="PANTHER" id="PTHR43157">
    <property type="entry name" value="PHOSPHATIDYLINOSITOL-GLYCAN BIOSYNTHESIS CLASS F PROTEIN-RELATED"/>
    <property type="match status" value="1"/>
</dbReference>
<protein>
    <recommendedName>
        <fullName evidence="4">Short-chain dehydrogenase/reductase family protein</fullName>
    </recommendedName>
</protein>
<dbReference type="STRING" id="1016849.A0A0D1Z9J4"/>
<dbReference type="PRINTS" id="PR00081">
    <property type="entry name" value="GDHRDH"/>
</dbReference>
<dbReference type="AlphaFoldDB" id="A0A0D1Z9J4"/>
<dbReference type="Pfam" id="PF00106">
    <property type="entry name" value="adh_short"/>
    <property type="match status" value="1"/>
</dbReference>
<keyword evidence="1" id="KW-0560">Oxidoreductase</keyword>
<dbReference type="Gene3D" id="3.40.50.720">
    <property type="entry name" value="NAD(P)-binding Rossmann-like Domain"/>
    <property type="match status" value="1"/>
</dbReference>
<organism evidence="2 3">
    <name type="scientific">Exophiala sideris</name>
    <dbReference type="NCBI Taxonomy" id="1016849"/>
    <lineage>
        <taxon>Eukaryota</taxon>
        <taxon>Fungi</taxon>
        <taxon>Dikarya</taxon>
        <taxon>Ascomycota</taxon>
        <taxon>Pezizomycotina</taxon>
        <taxon>Eurotiomycetes</taxon>
        <taxon>Chaetothyriomycetidae</taxon>
        <taxon>Chaetothyriales</taxon>
        <taxon>Herpotrichiellaceae</taxon>
        <taxon>Exophiala</taxon>
    </lineage>
</organism>
<evidence type="ECO:0000313" key="3">
    <source>
        <dbReference type="Proteomes" id="UP000053599"/>
    </source>
</evidence>
<dbReference type="EMBL" id="KN846952">
    <property type="protein sequence ID" value="KIV83418.1"/>
    <property type="molecule type" value="Genomic_DNA"/>
</dbReference>
<evidence type="ECO:0000313" key="2">
    <source>
        <dbReference type="EMBL" id="KIV83418.1"/>
    </source>
</evidence>
<name>A0A0D1Z9J4_9EURO</name>
<evidence type="ECO:0008006" key="4">
    <source>
        <dbReference type="Google" id="ProtNLM"/>
    </source>
</evidence>
<gene>
    <name evidence="2" type="ORF">PV11_05447</name>
</gene>
<dbReference type="PANTHER" id="PTHR43157:SF35">
    <property type="entry name" value="DEHYDROGENASE_REDUCTASE FAMILY PROTEIN, PUTATIVE-RELATED"/>
    <property type="match status" value="1"/>
</dbReference>
<dbReference type="InterPro" id="IPR002347">
    <property type="entry name" value="SDR_fam"/>
</dbReference>
<dbReference type="OrthoDB" id="191139at2759"/>
<evidence type="ECO:0000256" key="1">
    <source>
        <dbReference type="ARBA" id="ARBA00023002"/>
    </source>
</evidence>
<dbReference type="SUPFAM" id="SSF51735">
    <property type="entry name" value="NAD(P)-binding Rossmann-fold domains"/>
    <property type="match status" value="1"/>
</dbReference>
<reference evidence="2 3" key="1">
    <citation type="submission" date="2015-01" db="EMBL/GenBank/DDBJ databases">
        <title>The Genome Sequence of Exophiala sideris CBS121828.</title>
        <authorList>
            <consortium name="The Broad Institute Genomics Platform"/>
            <person name="Cuomo C."/>
            <person name="de Hoog S."/>
            <person name="Gorbushina A."/>
            <person name="Stielow B."/>
            <person name="Teixiera M."/>
            <person name="Abouelleil A."/>
            <person name="Chapman S.B."/>
            <person name="Priest M."/>
            <person name="Young S.K."/>
            <person name="Wortman J."/>
            <person name="Nusbaum C."/>
            <person name="Birren B."/>
        </authorList>
    </citation>
    <scope>NUCLEOTIDE SEQUENCE [LARGE SCALE GENOMIC DNA]</scope>
    <source>
        <strain evidence="2 3">CBS 121828</strain>
    </source>
</reference>